<organism evidence="1 2">
    <name type="scientific">Thermus scotoductus</name>
    <dbReference type="NCBI Taxonomy" id="37636"/>
    <lineage>
        <taxon>Bacteria</taxon>
        <taxon>Thermotogati</taxon>
        <taxon>Deinococcota</taxon>
        <taxon>Deinococci</taxon>
        <taxon>Thermales</taxon>
        <taxon>Thermaceae</taxon>
        <taxon>Thermus</taxon>
    </lineage>
</organism>
<name>A0A430RLB6_THESC</name>
<dbReference type="Proteomes" id="UP000287439">
    <property type="component" value="Unassembled WGS sequence"/>
</dbReference>
<protein>
    <submittedName>
        <fullName evidence="1">Uncharacterized protein</fullName>
    </submittedName>
</protein>
<evidence type="ECO:0000313" key="1">
    <source>
        <dbReference type="EMBL" id="RTH18002.1"/>
    </source>
</evidence>
<dbReference type="AlphaFoldDB" id="A0A430RLB6"/>
<evidence type="ECO:0000313" key="2">
    <source>
        <dbReference type="Proteomes" id="UP000287439"/>
    </source>
</evidence>
<sequence length="26" mass="3356">MPHWSTVYHYFRKWQKEGVRLDRYTA</sequence>
<accession>A0A430RLB6</accession>
<proteinExistence type="predicted"/>
<dbReference type="EMBL" id="PELV01000208">
    <property type="protein sequence ID" value="RTH18002.1"/>
    <property type="molecule type" value="Genomic_DNA"/>
</dbReference>
<comment type="caution">
    <text evidence="1">The sequence shown here is derived from an EMBL/GenBank/DDBJ whole genome shotgun (WGS) entry which is preliminary data.</text>
</comment>
<gene>
    <name evidence="1" type="ORF">CSW41_06835</name>
</gene>
<reference evidence="1 2" key="1">
    <citation type="journal article" date="2019" name="Extremophiles">
        <title>Biogeography of thermophiles and predominance of Thermus scotoductus in domestic water heaters.</title>
        <authorList>
            <person name="Wilpiszeski R.L."/>
            <person name="Zhang Z."/>
            <person name="House C.H."/>
        </authorList>
    </citation>
    <scope>NUCLEOTIDE SEQUENCE [LARGE SCALE GENOMIC DNA]</scope>
    <source>
        <strain evidence="1 2">28_S28</strain>
    </source>
</reference>